<comment type="caution">
    <text evidence="3">The sequence shown here is derived from an EMBL/GenBank/DDBJ whole genome shotgun (WGS) entry which is preliminary data.</text>
</comment>
<gene>
    <name evidence="3" type="ORF">F0U47_14755</name>
</gene>
<evidence type="ECO:0008006" key="5">
    <source>
        <dbReference type="Google" id="ProtNLM"/>
    </source>
</evidence>
<keyword evidence="4" id="KW-1185">Reference proteome</keyword>
<dbReference type="InterPro" id="IPR007343">
    <property type="entry name" value="Uncharacterised_pept_Zn_put"/>
</dbReference>
<dbReference type="Proteomes" id="UP000324351">
    <property type="component" value="Unassembled WGS sequence"/>
</dbReference>
<accession>A0A5B1M316</accession>
<reference evidence="3 4" key="1">
    <citation type="submission" date="2019-09" db="EMBL/GenBank/DDBJ databases">
        <title>Nocardioides panacisoli sp. nov., isolated from the soil of a ginseng field.</title>
        <authorList>
            <person name="Cho C."/>
        </authorList>
    </citation>
    <scope>NUCLEOTIDE SEQUENCE [LARGE SCALE GENOMIC DNA]</scope>
    <source>
        <strain evidence="3 4">BN140041</strain>
    </source>
</reference>
<dbReference type="Pfam" id="PF04228">
    <property type="entry name" value="Zn_peptidase"/>
    <property type="match status" value="1"/>
</dbReference>
<feature type="region of interest" description="Disordered" evidence="1">
    <location>
        <begin position="42"/>
        <end position="71"/>
    </location>
</feature>
<feature type="compositionally biased region" description="Low complexity" evidence="1">
    <location>
        <begin position="48"/>
        <end position="71"/>
    </location>
</feature>
<dbReference type="RefSeq" id="WP_149751243.1">
    <property type="nucleotide sequence ID" value="NZ_VUJW01000009.1"/>
</dbReference>
<reference evidence="3 4" key="2">
    <citation type="submission" date="2019-09" db="EMBL/GenBank/DDBJ databases">
        <authorList>
            <person name="Jin C."/>
        </authorList>
    </citation>
    <scope>NUCLEOTIDE SEQUENCE [LARGE SCALE GENOMIC DNA]</scope>
    <source>
        <strain evidence="3 4">BN140041</strain>
    </source>
</reference>
<proteinExistence type="predicted"/>
<protein>
    <recommendedName>
        <fullName evidence="5">Peptidase</fullName>
    </recommendedName>
</protein>
<keyword evidence="2" id="KW-0732">Signal</keyword>
<organism evidence="3 4">
    <name type="scientific">Nocardioides antri</name>
    <dbReference type="NCBI Taxonomy" id="2607659"/>
    <lineage>
        <taxon>Bacteria</taxon>
        <taxon>Bacillati</taxon>
        <taxon>Actinomycetota</taxon>
        <taxon>Actinomycetes</taxon>
        <taxon>Propionibacteriales</taxon>
        <taxon>Nocardioidaceae</taxon>
        <taxon>Nocardioides</taxon>
    </lineage>
</organism>
<feature type="chain" id="PRO_5039685435" description="Peptidase" evidence="2">
    <location>
        <begin position="25"/>
        <end position="276"/>
    </location>
</feature>
<dbReference type="EMBL" id="VUJW01000009">
    <property type="protein sequence ID" value="KAA1426167.1"/>
    <property type="molecule type" value="Genomic_DNA"/>
</dbReference>
<feature type="signal peptide" evidence="2">
    <location>
        <begin position="1"/>
        <end position="24"/>
    </location>
</feature>
<dbReference type="AlphaFoldDB" id="A0A5B1M316"/>
<dbReference type="PROSITE" id="PS51257">
    <property type="entry name" value="PROKAR_LIPOPROTEIN"/>
    <property type="match status" value="1"/>
</dbReference>
<evidence type="ECO:0000313" key="4">
    <source>
        <dbReference type="Proteomes" id="UP000324351"/>
    </source>
</evidence>
<dbReference type="SUPFAM" id="SSF55486">
    <property type="entry name" value="Metalloproteases ('zincins'), catalytic domain"/>
    <property type="match status" value="1"/>
</dbReference>
<sequence length="276" mass="29587">MRSPRTGALLTAAVLAVLSLTACGDGDSEASDPETVATVTITPGADNTSVPTDTTTATEPTTSTTSTTESMTEMTIAPTGAVDEAELAEDIQTAQEVTDAWWALHWKDYFTGRYTPPNVVGLYDGYDEANAPTCFGEPLPPGNAFYCPDGDYVAWDKTLLELGYEIGDAWPYLIIAHEWGHAIQADLSMDLHSEQYELQADCLAGAVLYGAANDNPPTLEFEPGDEKEIVDGLNLIADEVPWGMSGDHGDSFQRIEAFNLGRTEGVPGCLPEQVEN</sequence>
<evidence type="ECO:0000313" key="3">
    <source>
        <dbReference type="EMBL" id="KAA1426167.1"/>
    </source>
</evidence>
<name>A0A5B1M316_9ACTN</name>
<evidence type="ECO:0000256" key="2">
    <source>
        <dbReference type="SAM" id="SignalP"/>
    </source>
</evidence>
<evidence type="ECO:0000256" key="1">
    <source>
        <dbReference type="SAM" id="MobiDB-lite"/>
    </source>
</evidence>